<evidence type="ECO:0000256" key="2">
    <source>
        <dbReference type="ARBA" id="ARBA00004895"/>
    </source>
</evidence>
<evidence type="ECO:0000256" key="3">
    <source>
        <dbReference type="ARBA" id="ARBA00007103"/>
    </source>
</evidence>
<dbReference type="SUPFAM" id="SSF53686">
    <property type="entry name" value="Tryptophan synthase beta subunit-like PLP-dependent enzymes"/>
    <property type="match status" value="1"/>
</dbReference>
<dbReference type="Proteomes" id="UP000593890">
    <property type="component" value="Chromosome"/>
</dbReference>
<evidence type="ECO:0000313" key="11">
    <source>
        <dbReference type="EMBL" id="BCI60271.1"/>
    </source>
</evidence>
<dbReference type="GO" id="GO:0004124">
    <property type="term" value="F:cysteine synthase activity"/>
    <property type="evidence" value="ECO:0007669"/>
    <property type="project" value="UniProtKB-EC"/>
</dbReference>
<evidence type="ECO:0000256" key="4">
    <source>
        <dbReference type="ARBA" id="ARBA00012681"/>
    </source>
</evidence>
<organism evidence="11 12">
    <name type="scientific">Solibaculum mannosilyticum</name>
    <dbReference type="NCBI Taxonomy" id="2780922"/>
    <lineage>
        <taxon>Bacteria</taxon>
        <taxon>Bacillati</taxon>
        <taxon>Bacillota</taxon>
        <taxon>Clostridia</taxon>
        <taxon>Eubacteriales</taxon>
        <taxon>Oscillospiraceae</taxon>
        <taxon>Solibaculum</taxon>
    </lineage>
</organism>
<dbReference type="Gene3D" id="3.40.50.1100">
    <property type="match status" value="2"/>
</dbReference>
<proteinExistence type="inferred from homology"/>
<evidence type="ECO:0000259" key="10">
    <source>
        <dbReference type="Pfam" id="PF00291"/>
    </source>
</evidence>
<evidence type="ECO:0000256" key="6">
    <source>
        <dbReference type="ARBA" id="ARBA00022679"/>
    </source>
</evidence>
<keyword evidence="5" id="KW-0028">Amino-acid biosynthesis</keyword>
<dbReference type="CDD" id="cd01561">
    <property type="entry name" value="CBS_like"/>
    <property type="match status" value="1"/>
</dbReference>
<evidence type="ECO:0000313" key="12">
    <source>
        <dbReference type="Proteomes" id="UP000593890"/>
    </source>
</evidence>
<comment type="similarity">
    <text evidence="3">Belongs to the cysteine synthase/cystathionine beta-synthase family.</text>
</comment>
<dbReference type="InterPro" id="IPR001926">
    <property type="entry name" value="TrpB-like_PALP"/>
</dbReference>
<keyword evidence="7" id="KW-0663">Pyridoxal phosphate</keyword>
<keyword evidence="6" id="KW-0808">Transferase</keyword>
<keyword evidence="8" id="KW-0198">Cysteine biosynthesis</keyword>
<dbReference type="AlphaFoldDB" id="A0A7I8D0G3"/>
<dbReference type="InterPro" id="IPR036052">
    <property type="entry name" value="TrpB-like_PALP_sf"/>
</dbReference>
<accession>A0A7I8D0G3</accession>
<evidence type="ECO:0000256" key="1">
    <source>
        <dbReference type="ARBA" id="ARBA00001933"/>
    </source>
</evidence>
<name>A0A7I8D0G3_9FIRM</name>
<evidence type="ECO:0000256" key="9">
    <source>
        <dbReference type="ARBA" id="ARBA00047931"/>
    </source>
</evidence>
<gene>
    <name evidence="11" type="ORF">C12CBH8_09100</name>
</gene>
<comment type="pathway">
    <text evidence="2">Amino-acid biosynthesis; L-cysteine biosynthesis.</text>
</comment>
<keyword evidence="12" id="KW-1185">Reference proteome</keyword>
<dbReference type="PANTHER" id="PTHR10314">
    <property type="entry name" value="CYSTATHIONINE BETA-SYNTHASE"/>
    <property type="match status" value="1"/>
</dbReference>
<sequence length="339" mass="36911">MALNKQQLAKFDQIAPLISNTPLLEIGFTYRGEARRIFAKAEHYNLTGSIKDRVAYHVLRKAYLEDAIKPEDIIVEATSGNTGIAFSALGSYLGHQVIIYMPDWMSAERVNLMKSYGAQVRSVSREEGGFLGSIRMTEELAEKGGVFLPRQFSNEDNVETHYLTTGEEIVRQLGAIGLKADGVVAGVGTGGTIMGIAKRLQEENPSCKAYPLEPANSPTLSTGYKVGHHRIQGISDEFVPSIINLDELDDVVSVDDGDSIAMARMLSAKLGIGVGVSSGANFLGCLMAQEKMGKDSVVVTVFADDNKKYLSTDYSEPVQIEAHYLTKDIELTSLKAHRS</sequence>
<comment type="catalytic activity">
    <reaction evidence="9">
        <text>O-acetyl-L-serine + hydrogen sulfide = L-cysteine + acetate</text>
        <dbReference type="Rhea" id="RHEA:14829"/>
        <dbReference type="ChEBI" id="CHEBI:29919"/>
        <dbReference type="ChEBI" id="CHEBI:30089"/>
        <dbReference type="ChEBI" id="CHEBI:35235"/>
        <dbReference type="ChEBI" id="CHEBI:58340"/>
        <dbReference type="EC" id="2.5.1.47"/>
    </reaction>
</comment>
<evidence type="ECO:0000256" key="8">
    <source>
        <dbReference type="ARBA" id="ARBA00023192"/>
    </source>
</evidence>
<reference evidence="12" key="1">
    <citation type="submission" date="2020-07" db="EMBL/GenBank/DDBJ databases">
        <title>Complete genome sequencing of Clostridia bacterium strain 12CBH8.</title>
        <authorList>
            <person name="Sakamoto M."/>
            <person name="Murakami T."/>
            <person name="Mori H."/>
        </authorList>
    </citation>
    <scope>NUCLEOTIDE SEQUENCE [LARGE SCALE GENOMIC DNA]</scope>
    <source>
        <strain evidence="12">12CBH8</strain>
    </source>
</reference>
<dbReference type="FunFam" id="3.40.50.1100:FF:000006">
    <property type="entry name" value="Cysteine synthase"/>
    <property type="match status" value="1"/>
</dbReference>
<protein>
    <recommendedName>
        <fullName evidence="4">cysteine synthase</fullName>
        <ecNumber evidence="4">2.5.1.47</ecNumber>
    </recommendedName>
</protein>
<dbReference type="EC" id="2.5.1.47" evidence="4"/>
<dbReference type="EMBL" id="AP023321">
    <property type="protein sequence ID" value="BCI60271.1"/>
    <property type="molecule type" value="Genomic_DNA"/>
</dbReference>
<dbReference type="InterPro" id="IPR050214">
    <property type="entry name" value="Cys_Synth/Cystath_Beta-Synth"/>
</dbReference>
<dbReference type="Pfam" id="PF00291">
    <property type="entry name" value="PALP"/>
    <property type="match status" value="1"/>
</dbReference>
<evidence type="ECO:0000256" key="5">
    <source>
        <dbReference type="ARBA" id="ARBA00022605"/>
    </source>
</evidence>
<feature type="domain" description="Tryptophan synthase beta chain-like PALP" evidence="10">
    <location>
        <begin position="15"/>
        <end position="303"/>
    </location>
</feature>
<comment type="cofactor">
    <cofactor evidence="1">
        <name>pyridoxal 5'-phosphate</name>
        <dbReference type="ChEBI" id="CHEBI:597326"/>
    </cofactor>
</comment>
<evidence type="ECO:0000256" key="7">
    <source>
        <dbReference type="ARBA" id="ARBA00022898"/>
    </source>
</evidence>
<dbReference type="KEGG" id="sman:C12CBH8_09100"/>